<dbReference type="Proteomes" id="UP000326852">
    <property type="component" value="Unassembled WGS sequence"/>
</dbReference>
<feature type="transmembrane region" description="Helical" evidence="1">
    <location>
        <begin position="41"/>
        <end position="66"/>
    </location>
</feature>
<dbReference type="AlphaFoldDB" id="A0A5N6MSD0"/>
<evidence type="ECO:0000256" key="1">
    <source>
        <dbReference type="SAM" id="Phobius"/>
    </source>
</evidence>
<evidence type="ECO:0000313" key="3">
    <source>
        <dbReference type="Proteomes" id="UP000326852"/>
    </source>
</evidence>
<gene>
    <name evidence="2" type="ORF">GD627_00750</name>
</gene>
<dbReference type="GO" id="GO:0016747">
    <property type="term" value="F:acyltransferase activity, transferring groups other than amino-acyl groups"/>
    <property type="evidence" value="ECO:0007669"/>
    <property type="project" value="TreeGrafter"/>
</dbReference>
<keyword evidence="3" id="KW-1185">Reference proteome</keyword>
<dbReference type="SUPFAM" id="SSF53474">
    <property type="entry name" value="alpha/beta-Hydrolases"/>
    <property type="match status" value="1"/>
</dbReference>
<dbReference type="RefSeq" id="WP_152270960.1">
    <property type="nucleotide sequence ID" value="NZ_VTFX01000001.1"/>
</dbReference>
<name>A0A5N6MSD0_9MICC</name>
<reference evidence="2 3" key="1">
    <citation type="submission" date="2019-08" db="EMBL/GenBank/DDBJ databases">
        <title>Arthrobacter sp. nov., isolated from plateau pika and Tibetan wild ass.</title>
        <authorList>
            <person name="Ge Y."/>
        </authorList>
    </citation>
    <scope>NUCLEOTIDE SEQUENCE [LARGE SCALE GENOMIC DNA]</scope>
    <source>
        <strain evidence="2 3">785</strain>
    </source>
</reference>
<evidence type="ECO:0000313" key="2">
    <source>
        <dbReference type="EMBL" id="KAD4059670.1"/>
    </source>
</evidence>
<evidence type="ECO:0008006" key="4">
    <source>
        <dbReference type="Google" id="ProtNLM"/>
    </source>
</evidence>
<dbReference type="EMBL" id="VTFX01000001">
    <property type="protein sequence ID" value="KAD4059670.1"/>
    <property type="molecule type" value="Genomic_DNA"/>
</dbReference>
<proteinExistence type="predicted"/>
<feature type="transmembrane region" description="Helical" evidence="1">
    <location>
        <begin position="72"/>
        <end position="91"/>
    </location>
</feature>
<dbReference type="InterPro" id="IPR029058">
    <property type="entry name" value="AB_hydrolase_fold"/>
</dbReference>
<comment type="caution">
    <text evidence="2">The sequence shown here is derived from an EMBL/GenBank/DDBJ whole genome shotgun (WGS) entry which is preliminary data.</text>
</comment>
<dbReference type="PANTHER" id="PTHR48098:SF1">
    <property type="entry name" value="DIACYLGLYCEROL ACYLTRANSFERASE_MYCOLYLTRANSFERASE AG85A"/>
    <property type="match status" value="1"/>
</dbReference>
<feature type="transmembrane region" description="Helical" evidence="1">
    <location>
        <begin position="103"/>
        <end position="124"/>
    </location>
</feature>
<organism evidence="2 3">
    <name type="scientific">Arthrobacter yangruifuii</name>
    <dbReference type="NCBI Taxonomy" id="2606616"/>
    <lineage>
        <taxon>Bacteria</taxon>
        <taxon>Bacillati</taxon>
        <taxon>Actinomycetota</taxon>
        <taxon>Actinomycetes</taxon>
        <taxon>Micrococcales</taxon>
        <taxon>Micrococcaceae</taxon>
        <taxon>Arthrobacter</taxon>
    </lineage>
</organism>
<dbReference type="Gene3D" id="3.40.50.1820">
    <property type="entry name" value="alpha/beta hydrolase"/>
    <property type="match status" value="1"/>
</dbReference>
<accession>A0A5N6MSD0</accession>
<dbReference type="Pfam" id="PF00756">
    <property type="entry name" value="Esterase"/>
    <property type="match status" value="1"/>
</dbReference>
<dbReference type="InterPro" id="IPR050583">
    <property type="entry name" value="Mycobacterial_A85_antigen"/>
</dbReference>
<keyword evidence="1" id="KW-0812">Transmembrane</keyword>
<sequence length="436" mass="46279">MTDLMSLSLIDGLLPVAILTLGAAALILLGIAGRKLGVRRVLIFVLVAAGSTGLLFLLAEVIFLWWNSSFPRLLYLYWALGILGIQLAFALAVRRRTPLAGRVAGIAAALIVLLAVACTVNLAYAQYPTVRSLVNPPSATDDPLPRPAAVDATLPAASERTWVPPSDMPGEGRVYRAEIPAAASKYKSATALIYLPPAYLADPGAVNLPVLVLIHGQPGSPNDWLISGRIAEMMDDFASRHAGLAPVVVMPDASNDSNPNWPLCMDTSVSASATYLARDLPAWIQQQLGVGTAGPQQWAVAGYSYGGTCAVQLAANFPDAYPTFVDISGENEPTDSEGHQALLDTYFGGDGKAFAEQNAVDRFGRMPFPGLAGKIVVGREDTVYGPEGRQVYEAARAAGVDVQLQELPGGHSWLVWRAGLENNLDWLGARLGILDP</sequence>
<keyword evidence="1" id="KW-1133">Transmembrane helix</keyword>
<feature type="transmembrane region" description="Helical" evidence="1">
    <location>
        <begin position="12"/>
        <end position="32"/>
    </location>
</feature>
<dbReference type="InterPro" id="IPR000801">
    <property type="entry name" value="Esterase-like"/>
</dbReference>
<keyword evidence="1" id="KW-0472">Membrane</keyword>
<protein>
    <recommendedName>
        <fullName evidence="4">Esterase</fullName>
    </recommendedName>
</protein>
<dbReference type="PANTHER" id="PTHR48098">
    <property type="entry name" value="ENTEROCHELIN ESTERASE-RELATED"/>
    <property type="match status" value="1"/>
</dbReference>